<organism evidence="2 3">
    <name type="scientific">Sphingomonas kyeonggiensis</name>
    <dbReference type="NCBI Taxonomy" id="1268553"/>
    <lineage>
        <taxon>Bacteria</taxon>
        <taxon>Pseudomonadati</taxon>
        <taxon>Pseudomonadota</taxon>
        <taxon>Alphaproteobacteria</taxon>
        <taxon>Sphingomonadales</taxon>
        <taxon>Sphingomonadaceae</taxon>
        <taxon>Sphingomonas</taxon>
    </lineage>
</organism>
<evidence type="ECO:0000256" key="1">
    <source>
        <dbReference type="SAM" id="SignalP"/>
    </source>
</evidence>
<dbReference type="AlphaFoldDB" id="A0A7W7JYP9"/>
<evidence type="ECO:0008006" key="4">
    <source>
        <dbReference type="Google" id="ProtNLM"/>
    </source>
</evidence>
<proteinExistence type="predicted"/>
<dbReference type="RefSeq" id="WP_184162930.1">
    <property type="nucleotide sequence ID" value="NZ_JACHLN010000001.1"/>
</dbReference>
<feature type="chain" id="PRO_5030796817" description="DUF2059 domain-containing protein" evidence="1">
    <location>
        <begin position="24"/>
        <end position="216"/>
    </location>
</feature>
<dbReference type="Proteomes" id="UP000575241">
    <property type="component" value="Unassembled WGS sequence"/>
</dbReference>
<gene>
    <name evidence="2" type="ORF">HNP52_000860</name>
</gene>
<sequence>MKAWRLAATLLLAPLLAPAPLLAQGVAEASPAAALAQRIANLTFAPSADARQAFVDSFVKKFAEGLESDAGSRALFKQHPAARDAALRAAQQGAGEQYDAVFAPALTDTVATFYRERFSLAELVEIERYYASPQSARVLRSFSSPGGGAEVAAAKADPVVVAYRASPVGTKEHALTGALATAVVNNSVTTGQRVAQAILPKVRQAVRTATSSSRQQ</sequence>
<name>A0A7W7JYP9_9SPHN</name>
<comment type="caution">
    <text evidence="2">The sequence shown here is derived from an EMBL/GenBank/DDBJ whole genome shotgun (WGS) entry which is preliminary data.</text>
</comment>
<evidence type="ECO:0000313" key="3">
    <source>
        <dbReference type="Proteomes" id="UP000575241"/>
    </source>
</evidence>
<dbReference type="EMBL" id="JACHLN010000001">
    <property type="protein sequence ID" value="MBB4837809.1"/>
    <property type="molecule type" value="Genomic_DNA"/>
</dbReference>
<evidence type="ECO:0000313" key="2">
    <source>
        <dbReference type="EMBL" id="MBB4837809.1"/>
    </source>
</evidence>
<accession>A0A7W7JYP9</accession>
<keyword evidence="3" id="KW-1185">Reference proteome</keyword>
<protein>
    <recommendedName>
        <fullName evidence="4">DUF2059 domain-containing protein</fullName>
    </recommendedName>
</protein>
<keyword evidence="1" id="KW-0732">Signal</keyword>
<reference evidence="2 3" key="1">
    <citation type="submission" date="2020-08" db="EMBL/GenBank/DDBJ databases">
        <title>Functional genomics of gut bacteria from endangered species of beetles.</title>
        <authorList>
            <person name="Carlos-Shanley C."/>
        </authorList>
    </citation>
    <scope>NUCLEOTIDE SEQUENCE [LARGE SCALE GENOMIC DNA]</scope>
    <source>
        <strain evidence="2 3">S00224</strain>
    </source>
</reference>
<feature type="signal peptide" evidence="1">
    <location>
        <begin position="1"/>
        <end position="23"/>
    </location>
</feature>